<proteinExistence type="predicted"/>
<dbReference type="RefSeq" id="WP_116348506.1">
    <property type="nucleotide sequence ID" value="NZ_NFZW01000034.1"/>
</dbReference>
<dbReference type="InterPro" id="IPR008928">
    <property type="entry name" value="6-hairpin_glycosidase_sf"/>
</dbReference>
<dbReference type="EMBL" id="NFZW01000034">
    <property type="protein sequence ID" value="RFA32113.1"/>
    <property type="molecule type" value="Genomic_DNA"/>
</dbReference>
<accession>A0A3E0WIR5</accession>
<evidence type="ECO:0000313" key="3">
    <source>
        <dbReference type="Proteomes" id="UP000256763"/>
    </source>
</evidence>
<comment type="caution">
    <text evidence="2">The sequence shown here is derived from an EMBL/GenBank/DDBJ whole genome shotgun (WGS) entry which is preliminary data.</text>
</comment>
<dbReference type="OrthoDB" id="5486200at2"/>
<sequence length="377" mass="42398">MQSINDFLGRSLITPRPAAEHLEAVMAWLCRAQDVGDDDGVARMYHLKQGWGASYPETTGYIIPTFIEYARYTAREEYLRRARRMADWEIDVQMPSGAVQGGTINDPSSPAVFNTGQVIFGWVAIFRESNDERYLNALIRAGNWLCEVQDDDGAWRRHLSAFCQPQPTPDSYVYNARTAWALCLAAQASNSPRYREAGRKNVAYVVSRTFNNGWSQDNCLNDTRKPLLHTIAYTFQGLLEAGLLLGEEEPIRRVRIGNAHLAESFEQTGQLYGRYDASWKPVVRWRCLTGEAQTAIVWYRLAQVTGESVWRERAIALTNQVKATQALDGNPDVVGGIKGSHPIYGWYGKDQYLNWAAKFFADALMLEAGYGRASTSG</sequence>
<evidence type="ECO:0000259" key="1">
    <source>
        <dbReference type="Pfam" id="PF13243"/>
    </source>
</evidence>
<evidence type="ECO:0000313" key="2">
    <source>
        <dbReference type="EMBL" id="RFA32113.1"/>
    </source>
</evidence>
<name>A0A3E0WIR5_9GAMM</name>
<dbReference type="GO" id="GO:0005975">
    <property type="term" value="P:carbohydrate metabolic process"/>
    <property type="evidence" value="ECO:0007669"/>
    <property type="project" value="InterPro"/>
</dbReference>
<dbReference type="Proteomes" id="UP000256763">
    <property type="component" value="Unassembled WGS sequence"/>
</dbReference>
<gene>
    <name evidence="2" type="ORF">CAL65_20475</name>
</gene>
<organism evidence="2 3">
    <name type="scientific">Alkalilimnicola ehrlichii</name>
    <dbReference type="NCBI Taxonomy" id="351052"/>
    <lineage>
        <taxon>Bacteria</taxon>
        <taxon>Pseudomonadati</taxon>
        <taxon>Pseudomonadota</taxon>
        <taxon>Gammaproteobacteria</taxon>
        <taxon>Chromatiales</taxon>
        <taxon>Ectothiorhodospiraceae</taxon>
        <taxon>Alkalilimnicola</taxon>
    </lineage>
</organism>
<dbReference type="Pfam" id="PF13243">
    <property type="entry name" value="SQHop_cyclase_C"/>
    <property type="match status" value="1"/>
</dbReference>
<dbReference type="AlphaFoldDB" id="A0A3E0WIR5"/>
<keyword evidence="3" id="KW-1185">Reference proteome</keyword>
<dbReference type="Gene3D" id="1.50.10.20">
    <property type="match status" value="1"/>
</dbReference>
<protein>
    <recommendedName>
        <fullName evidence="1">Squalene cyclase C-terminal domain-containing protein</fullName>
    </recommendedName>
</protein>
<reference evidence="3" key="1">
    <citation type="submission" date="2017-05" db="EMBL/GenBank/DDBJ databases">
        <authorList>
            <person name="Sharma S."/>
            <person name="Sidhu C."/>
            <person name="Pinnaka A.K."/>
        </authorList>
    </citation>
    <scope>NUCLEOTIDE SEQUENCE [LARGE SCALE GENOMIC DNA]</scope>
    <source>
        <strain evidence="3">AK93</strain>
    </source>
</reference>
<feature type="domain" description="Squalene cyclase C-terminal" evidence="1">
    <location>
        <begin position="111"/>
        <end position="234"/>
    </location>
</feature>
<dbReference type="SUPFAM" id="SSF48208">
    <property type="entry name" value="Six-hairpin glycosidases"/>
    <property type="match status" value="1"/>
</dbReference>
<dbReference type="InterPro" id="IPR032696">
    <property type="entry name" value="SQ_cyclase_C"/>
</dbReference>